<dbReference type="GO" id="GO:0005886">
    <property type="term" value="C:plasma membrane"/>
    <property type="evidence" value="ECO:0007669"/>
    <property type="project" value="UniProtKB-SubCell"/>
</dbReference>
<keyword evidence="2" id="KW-0812">Transmembrane</keyword>
<accession>A0A2T4UP16</accession>
<evidence type="ECO:0000313" key="3">
    <source>
        <dbReference type="EMBL" id="PTL71254.1"/>
    </source>
</evidence>
<evidence type="ECO:0000313" key="4">
    <source>
        <dbReference type="Proteomes" id="UP000241085"/>
    </source>
</evidence>
<evidence type="ECO:0000256" key="1">
    <source>
        <dbReference type="SAM" id="MobiDB-lite"/>
    </source>
</evidence>
<feature type="region of interest" description="Disordered" evidence="1">
    <location>
        <begin position="1"/>
        <end position="28"/>
    </location>
</feature>
<feature type="transmembrane region" description="Helical" evidence="2">
    <location>
        <begin position="44"/>
        <end position="65"/>
    </location>
</feature>
<feature type="transmembrane region" description="Helical" evidence="2">
    <location>
        <begin position="77"/>
        <end position="97"/>
    </location>
</feature>
<proteinExistence type="predicted"/>
<dbReference type="EMBL" id="PZPL01000002">
    <property type="protein sequence ID" value="PTL71254.1"/>
    <property type="molecule type" value="Genomic_DNA"/>
</dbReference>
<dbReference type="Proteomes" id="UP000241085">
    <property type="component" value="Unassembled WGS sequence"/>
</dbReference>
<protein>
    <submittedName>
        <fullName evidence="3">Uncharacterized protein</fullName>
    </submittedName>
</protein>
<keyword evidence="4" id="KW-1185">Reference proteome</keyword>
<keyword evidence="2" id="KW-1133">Transmembrane helix</keyword>
<keyword evidence="2" id="KW-0472">Membrane</keyword>
<name>A0A2T4UP16_9MICO</name>
<feature type="compositionally biased region" description="Low complexity" evidence="1">
    <location>
        <begin position="1"/>
        <end position="19"/>
    </location>
</feature>
<reference evidence="3 4" key="1">
    <citation type="submission" date="2018-03" db="EMBL/GenBank/DDBJ databases">
        <title>Bacteriophage NCPPB3778 and a type I-E CRISPR drive the evolution of the US Biological Select Agent, Rathayibacter toxicus.</title>
        <authorList>
            <person name="Davis E.W.II."/>
            <person name="Tabima J.F."/>
            <person name="Weisberg A.J."/>
            <person name="Dantas Lopes L."/>
            <person name="Wiseman M.S."/>
            <person name="Wiseman M.S."/>
            <person name="Pupko T."/>
            <person name="Belcher M.S."/>
            <person name="Sechler A.J."/>
            <person name="Tancos M.A."/>
            <person name="Schroeder B.K."/>
            <person name="Murray T.D."/>
            <person name="Luster D.G."/>
            <person name="Schneider W.L."/>
            <person name="Rogers E."/>
            <person name="Andreote F.D."/>
            <person name="Grunwald N.J."/>
            <person name="Putnam M.L."/>
            <person name="Chang J.H."/>
        </authorList>
    </citation>
    <scope>NUCLEOTIDE SEQUENCE [LARGE SCALE GENOMIC DNA]</scope>
    <source>
        <strain evidence="3 4">DSM 15933</strain>
    </source>
</reference>
<gene>
    <name evidence="3" type="ORF">C1I63_18625</name>
</gene>
<evidence type="ECO:0000256" key="2">
    <source>
        <dbReference type="SAM" id="Phobius"/>
    </source>
</evidence>
<comment type="caution">
    <text evidence="3">The sequence shown here is derived from an EMBL/GenBank/DDBJ whole genome shotgun (WGS) entry which is preliminary data.</text>
</comment>
<dbReference type="AlphaFoldDB" id="A0A2T4UP16"/>
<sequence length="105" mass="10681">MRASAAGTSSTSSRATPGPNDTRGRTAPLIAPEGHSLVSATHSVVLLVLVLAWLGAWIAAVRSIASAATPLTPAARGGWIAAAIILPVLGPILWFAVGRHSLAQR</sequence>
<organism evidence="3 4">
    <name type="scientific">Rathayibacter caricis DSM 15933</name>
    <dbReference type="NCBI Taxonomy" id="1328867"/>
    <lineage>
        <taxon>Bacteria</taxon>
        <taxon>Bacillati</taxon>
        <taxon>Actinomycetota</taxon>
        <taxon>Actinomycetes</taxon>
        <taxon>Micrococcales</taxon>
        <taxon>Microbacteriaceae</taxon>
        <taxon>Rathayibacter</taxon>
    </lineage>
</organism>